<dbReference type="EMBL" id="JACHFV010000006">
    <property type="protein sequence ID" value="MBB5295274.1"/>
    <property type="molecule type" value="Genomic_DNA"/>
</dbReference>
<accession>A0AAJ5K3G2</accession>
<dbReference type="AlphaFoldDB" id="A0AAJ5K3G2"/>
<evidence type="ECO:0000313" key="3">
    <source>
        <dbReference type="Proteomes" id="UP000308000"/>
    </source>
</evidence>
<evidence type="ECO:0000313" key="4">
    <source>
        <dbReference type="Proteomes" id="UP000536909"/>
    </source>
</evidence>
<protein>
    <submittedName>
        <fullName evidence="2">Uncharacterized protein</fullName>
    </submittedName>
</protein>
<name>A0AAJ5K3G2_9DEIO</name>
<reference evidence="1 4" key="2">
    <citation type="submission" date="2020-08" db="EMBL/GenBank/DDBJ databases">
        <title>Genomic Encyclopedia of Type Strains, Phase IV (KMG-IV): sequencing the most valuable type-strain genomes for metagenomic binning, comparative biology and taxonomic classification.</title>
        <authorList>
            <person name="Goeker M."/>
        </authorList>
    </citation>
    <scope>NUCLEOTIDE SEQUENCE [LARGE SCALE GENOMIC DNA]</scope>
    <source>
        <strain evidence="1 4">DSM 105434</strain>
    </source>
</reference>
<comment type="caution">
    <text evidence="2">The sequence shown here is derived from an EMBL/GenBank/DDBJ whole genome shotgun (WGS) entry which is preliminary data.</text>
</comment>
<keyword evidence="4" id="KW-1185">Reference proteome</keyword>
<gene>
    <name evidence="2" type="ORF">FCS05_18095</name>
    <name evidence="1" type="ORF">HNQ10_002100</name>
</gene>
<reference evidence="2 3" key="1">
    <citation type="submission" date="2019-04" db="EMBL/GenBank/DDBJ databases">
        <title>Deinococcus metalilatus MA1002 mutant No.5.</title>
        <authorList>
            <person name="Park W."/>
            <person name="Park C."/>
        </authorList>
    </citation>
    <scope>NUCLEOTIDE SEQUENCE [LARGE SCALE GENOMIC DNA]</scope>
    <source>
        <strain evidence="2 3">MA1002-m5</strain>
    </source>
</reference>
<organism evidence="2 3">
    <name type="scientific">Deinococcus metallilatus</name>
    <dbReference type="NCBI Taxonomy" id="1211322"/>
    <lineage>
        <taxon>Bacteria</taxon>
        <taxon>Thermotogati</taxon>
        <taxon>Deinococcota</taxon>
        <taxon>Deinococci</taxon>
        <taxon>Deinococcales</taxon>
        <taxon>Deinococcaceae</taxon>
        <taxon>Deinococcus</taxon>
    </lineage>
</organism>
<dbReference type="EMBL" id="VBRC01000018">
    <property type="protein sequence ID" value="TLK22166.1"/>
    <property type="molecule type" value="Genomic_DNA"/>
</dbReference>
<proteinExistence type="predicted"/>
<dbReference type="Proteomes" id="UP000308000">
    <property type="component" value="Unassembled WGS sequence"/>
</dbReference>
<dbReference type="RefSeq" id="WP_129118837.1">
    <property type="nucleotide sequence ID" value="NZ_BSUI01000010.1"/>
</dbReference>
<evidence type="ECO:0000313" key="2">
    <source>
        <dbReference type="EMBL" id="TLK22166.1"/>
    </source>
</evidence>
<sequence length="193" mass="21497">MTQENGLTAPDLPQPLAVELDEATWEEFLDRSARWFGQVRAAQSAYRQLAEDVLAQMHEPHLRHRLEEVVETARRHEAQVDALYRAIGREPPGTGLLDVGGQLLTKGREALGTLQGLASGAEGWWDDLLQLFLASLNAVSAFSAAEQLGFALGLREIVDITYPITLEKFKQHRMLQEITLELVPLAILYRSGV</sequence>
<evidence type="ECO:0000313" key="1">
    <source>
        <dbReference type="EMBL" id="MBB5295274.1"/>
    </source>
</evidence>
<dbReference type="Proteomes" id="UP000536909">
    <property type="component" value="Unassembled WGS sequence"/>
</dbReference>